<dbReference type="KEGG" id="gog:C1280_20670"/>
<gene>
    <name evidence="1" type="ORF">C1280_20670</name>
</gene>
<reference evidence="1 2" key="1">
    <citation type="submission" date="2018-01" db="EMBL/GenBank/DDBJ databases">
        <title>G. obscuriglobus.</title>
        <authorList>
            <person name="Franke J."/>
            <person name="Blomberg W."/>
            <person name="Selmecki A."/>
        </authorList>
    </citation>
    <scope>NUCLEOTIDE SEQUENCE [LARGE SCALE GENOMIC DNA]</scope>
    <source>
        <strain evidence="1 2">DSM 5831</strain>
    </source>
</reference>
<evidence type="ECO:0000313" key="2">
    <source>
        <dbReference type="Proteomes" id="UP000245802"/>
    </source>
</evidence>
<evidence type="ECO:0000313" key="1">
    <source>
        <dbReference type="EMBL" id="AWM39160.1"/>
    </source>
</evidence>
<name>A0A2Z3HD13_9BACT</name>
<sequence length="126" mass="14374">MINERKRVAVDRRDLPNRFELRRETVVTRLGDPFYVNAAQVDTCANKLRTARQDPAGDESVEDNCHVCRLIFRRDDSNIKGEHRAHPQLLRILDPFGKGCREVIIVTPTRQKGDRAVVKDGPVDAV</sequence>
<protein>
    <submittedName>
        <fullName evidence="1">Uncharacterized protein</fullName>
    </submittedName>
</protein>
<keyword evidence="2" id="KW-1185">Reference proteome</keyword>
<dbReference type="AlphaFoldDB" id="A0A2Z3HD13"/>
<proteinExistence type="predicted"/>
<dbReference type="EMBL" id="CP025958">
    <property type="protein sequence ID" value="AWM39160.1"/>
    <property type="molecule type" value="Genomic_DNA"/>
</dbReference>
<organism evidence="1 2">
    <name type="scientific">Gemmata obscuriglobus</name>
    <dbReference type="NCBI Taxonomy" id="114"/>
    <lineage>
        <taxon>Bacteria</taxon>
        <taxon>Pseudomonadati</taxon>
        <taxon>Planctomycetota</taxon>
        <taxon>Planctomycetia</taxon>
        <taxon>Gemmatales</taxon>
        <taxon>Gemmataceae</taxon>
        <taxon>Gemmata</taxon>
    </lineage>
</organism>
<dbReference type="Proteomes" id="UP000245802">
    <property type="component" value="Chromosome"/>
</dbReference>
<accession>A0A2Z3HD13</accession>